<dbReference type="PANTHER" id="PTHR45703:SF8">
    <property type="entry name" value="DYNEINS HEAVY CHAIN"/>
    <property type="match status" value="1"/>
</dbReference>
<dbReference type="Proteomes" id="UP000242457">
    <property type="component" value="Unassembled WGS sequence"/>
</dbReference>
<dbReference type="STRING" id="94128.A0A2A3E8B9"/>
<reference evidence="16 17" key="1">
    <citation type="submission" date="2014-07" db="EMBL/GenBank/DDBJ databases">
        <title>Genomic and transcriptomic analysis on Apis cerana provide comprehensive insights into honey bee biology.</title>
        <authorList>
            <person name="Diao Q."/>
            <person name="Sun L."/>
            <person name="Zheng H."/>
            <person name="Zheng H."/>
            <person name="Xu S."/>
            <person name="Wang S."/>
            <person name="Zeng Z."/>
            <person name="Hu F."/>
            <person name="Su S."/>
            <person name="Wu J."/>
        </authorList>
    </citation>
    <scope>NUCLEOTIDE SEQUENCE [LARGE SCALE GENOMIC DNA]</scope>
    <source>
        <tissue evidence="16">Pupae without intestine</tissue>
    </source>
</reference>
<keyword evidence="12" id="KW-0206">Cytoskeleton</keyword>
<gene>
    <name evidence="16" type="ORF">APICC_00870</name>
</gene>
<dbReference type="Pfam" id="PF12781">
    <property type="entry name" value="AAA_9"/>
    <property type="match status" value="1"/>
</dbReference>
<dbReference type="Pfam" id="PF17857">
    <property type="entry name" value="AAA_lid_1"/>
    <property type="match status" value="1"/>
</dbReference>
<feature type="coiled-coil region" evidence="14">
    <location>
        <begin position="3340"/>
        <end position="3388"/>
    </location>
</feature>
<keyword evidence="6" id="KW-0547">Nucleotide-binding</keyword>
<dbReference type="Gene3D" id="1.20.140.100">
    <property type="entry name" value="Dynein heavy chain, N-terminal domain 2"/>
    <property type="match status" value="1"/>
</dbReference>
<dbReference type="FunFam" id="3.40.50.300:FF:000667">
    <property type="entry name" value="Dynein axonemal heavy chain 11"/>
    <property type="match status" value="1"/>
</dbReference>
<evidence type="ECO:0000256" key="13">
    <source>
        <dbReference type="ARBA" id="ARBA00023273"/>
    </source>
</evidence>
<dbReference type="EMBL" id="KZ288349">
    <property type="protein sequence ID" value="PBC27429.1"/>
    <property type="molecule type" value="Genomic_DNA"/>
</dbReference>
<dbReference type="Pfam" id="PF18199">
    <property type="entry name" value="Dynein_C"/>
    <property type="match status" value="1"/>
</dbReference>
<keyword evidence="10" id="KW-0969">Cilium</keyword>
<evidence type="ECO:0000256" key="5">
    <source>
        <dbReference type="ARBA" id="ARBA00022737"/>
    </source>
</evidence>
<dbReference type="FunFam" id="1.10.8.1220:FF:000001">
    <property type="entry name" value="Dynein axonemal heavy chain 5"/>
    <property type="match status" value="1"/>
</dbReference>
<dbReference type="Gene3D" id="3.20.180.20">
    <property type="entry name" value="Dynein heavy chain, N-terminal domain 2"/>
    <property type="match status" value="1"/>
</dbReference>
<dbReference type="GO" id="GO:0005874">
    <property type="term" value="C:microtubule"/>
    <property type="evidence" value="ECO:0007669"/>
    <property type="project" value="UniProtKB-KW"/>
</dbReference>
<dbReference type="InterPro" id="IPR042219">
    <property type="entry name" value="AAA_lid_11_sf"/>
</dbReference>
<dbReference type="InterPro" id="IPR027417">
    <property type="entry name" value="P-loop_NTPase"/>
</dbReference>
<dbReference type="FunFam" id="1.20.920.30:FF:000003">
    <property type="entry name" value="Dynein axonemal heavy chain 17"/>
    <property type="match status" value="1"/>
</dbReference>
<dbReference type="Gene3D" id="1.20.1270.280">
    <property type="match status" value="1"/>
</dbReference>
<dbReference type="InterPro" id="IPR041228">
    <property type="entry name" value="Dynein_C"/>
</dbReference>
<dbReference type="Gene3D" id="1.10.472.130">
    <property type="match status" value="1"/>
</dbReference>
<dbReference type="Gene3D" id="6.10.140.1060">
    <property type="match status" value="1"/>
</dbReference>
<evidence type="ECO:0000256" key="3">
    <source>
        <dbReference type="ARBA" id="ARBA00022490"/>
    </source>
</evidence>
<dbReference type="GO" id="GO:0007018">
    <property type="term" value="P:microtubule-based movement"/>
    <property type="evidence" value="ECO:0007669"/>
    <property type="project" value="InterPro"/>
</dbReference>
<dbReference type="GO" id="GO:0045505">
    <property type="term" value="F:dynein intermediate chain binding"/>
    <property type="evidence" value="ECO:0007669"/>
    <property type="project" value="InterPro"/>
</dbReference>
<dbReference type="Pfam" id="PF12780">
    <property type="entry name" value="AAA_8"/>
    <property type="match status" value="1"/>
</dbReference>
<dbReference type="GO" id="GO:0051959">
    <property type="term" value="F:dynein light intermediate chain binding"/>
    <property type="evidence" value="ECO:0007669"/>
    <property type="project" value="InterPro"/>
</dbReference>
<evidence type="ECO:0000256" key="9">
    <source>
        <dbReference type="ARBA" id="ARBA00023054"/>
    </source>
</evidence>
<evidence type="ECO:0000259" key="15">
    <source>
        <dbReference type="SMART" id="SM00382"/>
    </source>
</evidence>
<dbReference type="FunFam" id="1.20.1270.280:FF:000003">
    <property type="entry name" value="Dynein axonemal heavy chain 17"/>
    <property type="match status" value="1"/>
</dbReference>
<sequence>MEKKDDEKKDEDPRLEYMFNYLTHSRKLKIDRWTKMLAHAEYKDLIIKFLTTPSEMVLVLQLTPANVLIPLLEITQAKRKQSYFLKRKPQVITETNYKQMLIPGDMAPNPIEELAVLVEQAYVPMLSNPKNHVGWPEVVRKDVKKQVYNLRTLIWQVRGKITGKTLLPMPMDIEEILDPKFYTDVDISKQLKVKSNIEEIVVKWATQINEILNEEFKFSKNGKFLVSELDYWSMRLKNMESIYFQLKDPKVKQIDLVLEKTQSPYSQYFKNLVNNVTAALLETRDINLYLKPLETYFQEIETLEFKDILAKVKILLHCVCLMWANSRFYTLERIIALLREISNLIISQAVKYINPSTLFEGDIDDNKIKIAEVLPYLTSYQELFRSYKERIEMYFKSSETVPWNFHEKLVLERIHMFEKRLKEIESLFDTIQDYLKLERIEIAGLKGKSLLTMVENIYEEFLKLYQHFGELPYEVLTPEEEQFTEDLQKFLNEIEQYDRKLASIFDQAFAECHNLEAYYKFIWIMGTIANRPLIMAQLWHNYETIIDRMNTHFDKIKILFDQNFTFPDEKKQTGINIHLPPVVASLCLLVKLRHRTRYPVDCCKFIDHPLINEKMESELRSKYEELMNIIDDKEREIFTAWQERLPEIWETHLLKTLLKVGDDRLLQSNFAHELKTTLREIRYMTIIKKPDLPEDAIEFYNRSQFFFDSTYKLNLIINWYNRIRTESIPIEFQLVKDEVVNVDNIIDDGQEKYNWNSEGVMEYIDNLLKIIWKLHSRVFRAQNNLKNIMNNMYGWAMIPVIYRKDTRDENLLSLIDKDDKFAERFAEIESMAEQLEQVLKENYKLFFDLLPEQFYDREDLELLETVQEKQEIELEKAITEEAIELEAPRPEEEIPEEILIEVEEEQVEEEEEVDEETLAMRREKWQPYLSYVDNLISKGLIQAVSTSICYILDETDPEGDIYPSFEIQMCLENPNITFRPSVELDDPEGFYIFFESLLLDMMKMGILIPRVDPELREKQENYAVDVAEEKGIVFMLEETCNRVKLALTEVKKHALTYENYSWLWTDDKQEYLSYFLKFAQYVNPEQREMIEQHPEYLPENLKEKKPDLKDFKREIDYFIDLYNECDKLQNEEILCQWLRLDVKPFKQSLLNIICKWSNVLKDYLVKRITTQLEELSKFLKAAMENFSRPIQEDDYDALLETIYYLKEVRDRQYEIEDMFDPIKKTIELLQTYNVVIEDKIFNWLTELPVSWETLKKVAAQVKHVVQPLMTRQIELLKKRLSYYDFKQQYFLEEFHKEDIFNPVCKNPYEKLNESREQILKFLSEEAELHGQIAIFEQEMPEFKITKQIQKEMQLLKMVWDYVNVIQTSLNEWKKTTWKKLDIEWMDQECKKILRELRQLDKDVRPWELYNNIEAEVRNMMASLRAVSELQNPAIRDRHWRELMAETKVVFIMTDTTTLEDLLKLQLHKYEEEVKNIVAKSVKEMAMEKVLKELHDTWSTLEFDKELHDRTKLYILKIDEQTIEILEENQVQLQNMLGSKFVGYFLEEILDWQKKLSTADAVINAWFEVQRAWVHLESIFIGSEDIRSQLPEESKRFEKIDKEFKELLKEMMSNLNIVKATSRPKLLEKLEDLEFQLNLCEKALADYLETKRLIYPRFYFISSADLLDILSNGNIPELVCRHLSKLYDSIAKLIWKMEHEKPTKQAIVMIAKDGEHMAIYGNCDCSGKVEIWLNNVTDAMKRSVRFHISQAVFTYDEKPREQWIFDHQAQPALCGSQIWWTTEVNMAFTRLEEGFENAFKDYQRKQINQLNALITILCGDLIESDRRKIMTICTIDVHARDVVGKMITMKAESSSSFQWQSQLRHRWDDKVGDCFADICDASFKYDYEYLGNVPRLVITPLTDRCYITLTQSLHLIMGGAPAGPAGTGKTETTKDLGRALGQMVYVFNCSEQMDYKSCGNIYKGLAQVGAWGCFDEFNRISVEVLSVVAVQVKSVLDGVKHRKPTFLFFGEILNIVPTVGMFITMNPGYAGRTELPENLKTLFRPCAMVVPDFDLICEIMLVAEGFQEARLLARKFITLYQLCRELLSKQDHYDWGLRAIKSVLVVAGKLKRGDPDRAEDQVLMRALRDFNIPKIVTDDVPVFMGLIGDLFPALDVPRKRDFDFEMTVRQSTLDLKLQPEDGFILKVVQLEELLHVRHSVFIVGFAGTGKTEVWRTLNRTYFNNQLKPYYNDLNPKAVTNDELFGVINPATREWKDGLFSVLMRDQANMTGPDPKWIIFDGDIDPMWIESLNTVMDDNKVLTLASNERIALNPSMRLLFEISNLRTATPATVSRAGILYINPQDIGWYPFAISWIETRDPAERANLTILFDKYVPTLIEVTKFRFKKITPLPEICHVEMLCNLLDFFLVKENVTPESPKEWYELYFVFACIWAFGSATFQDQLIDWRNEFNKWWQNEFKTVKFPTGGNVFNFFIENETKKLIPWTEKVTAFELDTEIPLQNTLVSTAETARLFFFLDVFVQERVPVMLIGAAGSGKSVIMAEKLASLPDTYNIANVPLNYYTTSEMLQRIMEKHLEKKTGRNFGPPGMKKLIYFIDDMNMPAIDTYGTVQPHTLIRQHIDYNHWYDRTKLTLKEIQNTQYVSCMNPTAGSFTINPRLQRHFAVFAVSFPTEDNLIMIYSQMLEQHLMNPFNKFNVALLKVADSLLHAALFCHNRISSIFLPTAVKFHYLFNLRDISNIFQGLLFATGETVPTINHLIRLYVHEATRVYSDKLISAEDKKVFQQLLKESLRKNITEMDENFIYAEPIIFCHFAEGIGEPKYMPIKDWSQLTKLLDEALVNYNELVAAMNLVLFDDAMYQVCQINRILEAPRGNALLVGVGGSGKQSLSSLASFIAGLEVFQIQLKTGYSMIDLRTDLSSLYLKSGLKSIGITFLMTDSHVADEKFLVLINDMLAFGEISELFADDEVDNIVNAVRNEVKQSGLVDTKENCWKFFINRVRYKLKCVLCFSPVGASLRNRARQFPAIVNNTSINWFEGWPEDALKSVSTRFLAELEDLPNEYKPSASLFMSYVHTSVDDVSLLYLQNERRYNYTTPKTFLEQISLYSKLLVERTYDVKSMIERLKNGLDKLESCAGQVSELRVVLAAQEIELKKKNEIADRILTEVRFENTKAEAEKAIVSEEEAKVAEIKETVAEKQRRCDEDLAKAEPAVRQAEAALDTLNKSNLTELKAFVTPPEQVAMVVQAVLVLFSPRGVIPKDRSWKACKAMMGHIDTFLSQLRNYDKENIHPEVVKAIQPYINHKDFDPEIIVTKSLAAAGLCSWVRNIMVFHYINETVKPLRAALAQANIELKAAMDHLNALRARLAELQKVLDILGERMNAALAEKQKCQDEADATALTIDLANRLVNGLASEKIRWTEEVEMLTNSFVMVPGDVLLVTAFLSYMGCFTRKYRHDLMFDHWLPFLEKLQVQIPRTTDLDILALLTDDAQIAQWNNEGLPSDRMSSENATILMNSARWPLMIDPQLQGLKWIKNRYGEELQVLRLTQPNYLHLIEISIASGGIVLVENIMETIDPVLDPVIKRDLIKKGKAIKIWDKEVDYDPHFRLIIQTKLANPHYKPEIQAQTTLINFTVTKDGLEEQLLGDVVKAERPDLESKKAELTTQQNTFKITLKALEDDLLHRLSAAGPDILSDVDLVINLETTKKTAAEIEIKVAEAKITSIKIDEAREIYRIVAARASLLYFVLNDLYKINMLYQFSLKAFSVVFLNAIKFAEPAEEIAKRVDLLMDSITYLVFTYTSRGLFEADKLTFLTQMTIQIFMEAKEITQSELDFLLKFPHMIDLVSPVDFLTDVGWGGIKYLSQMDDFQNLEKDIEGAAKRWKKFVESETPERESFPQDWKNKTALQRLCIMRCLRLDRMTYAIRCFVEEKLGSKFVESRSPPFHKSFEETSPITPVFFILSPGVDPLKDVENLGIQLGFTFGGRNFHNVSLGQGQEPVAEEALELSAHEGHWVILQNIHLVKKWLPNLEKKMEQCAESPHNDYRLFISAEPSADPHESIIPQGILESAIKITNEPPSGIQANIHKALDNFTQETLDSCSKETEFKAILFALCYYHAVVAERRKFGAQGWNRSYPFNFGDLTISVSVLFNYLENSIKVPWEDLRYLFGEIMYGGHITDDWDRRLCKTYLIEYLKPELVEGELYLAPDFLVPPNLDYHGYHEYVYNFLPSESPILYGLHPNAEIGFLTSTAENLFKTLLGMLTRTVSDATVGEISREEKMKGLIEDLLDKLPEEFNMLELYGKVEDRTPFVTVALQECERMNVLCEELKRSLHELDLGLKGELTINPEMEILQNYIVMDAVPPSWEKRAYPSELGLNSWFADLLNRISELSNWTADFNLPSSIWLGGFFNPQSLLTAIMQQTARKNEWPLDKMCLYCEVMRKYKEEITSAPREGAYINGLYMEGARWDMQAGCIMDSRFKELFPLLPIVYIRAITQDKQDLKNMYECPVYKTRSRGPTYVWTFNLRTKEKASKWILGGVAILLQV</sequence>
<dbReference type="GO" id="GO:0030286">
    <property type="term" value="C:dynein complex"/>
    <property type="evidence" value="ECO:0007669"/>
    <property type="project" value="UniProtKB-KW"/>
</dbReference>
<dbReference type="Pfam" id="PF12774">
    <property type="entry name" value="AAA_6"/>
    <property type="match status" value="1"/>
</dbReference>
<dbReference type="InterPro" id="IPR013594">
    <property type="entry name" value="Dynein_heavy_tail"/>
</dbReference>
<dbReference type="FunFam" id="1.20.58.1120:FF:000002">
    <property type="entry name" value="Dynein heavy chain 9, axonemal"/>
    <property type="match status" value="1"/>
</dbReference>
<dbReference type="InterPro" id="IPR004273">
    <property type="entry name" value="Dynein_heavy_D6_P-loop"/>
</dbReference>
<dbReference type="InterPro" id="IPR041466">
    <property type="entry name" value="Dynein_AAA5_ext"/>
</dbReference>
<dbReference type="SUPFAM" id="SSF52540">
    <property type="entry name" value="P-loop containing nucleoside triphosphate hydrolases"/>
    <property type="match status" value="4"/>
</dbReference>
<keyword evidence="17" id="KW-1185">Reference proteome</keyword>
<dbReference type="FunFam" id="1.10.287.2620:FF:000001">
    <property type="entry name" value="Cytoplasmic dynein heavy chain 1"/>
    <property type="match status" value="1"/>
</dbReference>
<dbReference type="GO" id="GO:0097729">
    <property type="term" value="C:9+2 motile cilium"/>
    <property type="evidence" value="ECO:0007669"/>
    <property type="project" value="UniProtKB-ARBA"/>
</dbReference>
<dbReference type="FunFam" id="3.40.50.300:FF:000049">
    <property type="entry name" value="Dynein, axonemal, heavy chain 5"/>
    <property type="match status" value="1"/>
</dbReference>
<keyword evidence="3" id="KW-0963">Cytoplasm</keyword>
<evidence type="ECO:0000313" key="16">
    <source>
        <dbReference type="EMBL" id="PBC27429.1"/>
    </source>
</evidence>
<keyword evidence="7" id="KW-0067">ATP-binding</keyword>
<evidence type="ECO:0000256" key="12">
    <source>
        <dbReference type="ARBA" id="ARBA00023212"/>
    </source>
</evidence>
<dbReference type="InterPro" id="IPR013602">
    <property type="entry name" value="Dynein_heavy_linker"/>
</dbReference>
<dbReference type="Pfam" id="PF18198">
    <property type="entry name" value="AAA_lid_11"/>
    <property type="match status" value="1"/>
</dbReference>
<dbReference type="InterPro" id="IPR041589">
    <property type="entry name" value="DNAH3_AAA_lid_1"/>
</dbReference>
<dbReference type="InterPro" id="IPR042222">
    <property type="entry name" value="Dynein_2_N"/>
</dbReference>
<dbReference type="FunFam" id="3.10.490.20:FF:000002">
    <property type="entry name" value="Dynein axonemal heavy chain 17"/>
    <property type="match status" value="1"/>
</dbReference>
<dbReference type="GO" id="GO:0005930">
    <property type="term" value="C:axoneme"/>
    <property type="evidence" value="ECO:0007669"/>
    <property type="project" value="UniProtKB-SubCell"/>
</dbReference>
<evidence type="ECO:0000256" key="14">
    <source>
        <dbReference type="SAM" id="Coils"/>
    </source>
</evidence>
<evidence type="ECO:0000256" key="11">
    <source>
        <dbReference type="ARBA" id="ARBA00023175"/>
    </source>
</evidence>
<dbReference type="Pfam" id="PF08393">
    <property type="entry name" value="DHC_N2"/>
    <property type="match status" value="1"/>
</dbReference>
<dbReference type="InterPro" id="IPR043160">
    <property type="entry name" value="Dynein_C_barrel"/>
</dbReference>
<dbReference type="Gene3D" id="1.10.287.2620">
    <property type="match status" value="1"/>
</dbReference>
<dbReference type="InterPro" id="IPR024317">
    <property type="entry name" value="Dynein_heavy_chain_D4_dom"/>
</dbReference>
<evidence type="ECO:0000256" key="2">
    <source>
        <dbReference type="ARBA" id="ARBA00008887"/>
    </source>
</evidence>
<dbReference type="FunFam" id="3.40.50.300:FF:002141">
    <property type="entry name" value="Dynein heavy chain"/>
    <property type="match status" value="1"/>
</dbReference>
<dbReference type="Pfam" id="PF03028">
    <property type="entry name" value="Dynein_heavy"/>
    <property type="match status" value="1"/>
</dbReference>
<evidence type="ECO:0000313" key="17">
    <source>
        <dbReference type="Proteomes" id="UP000242457"/>
    </source>
</evidence>
<keyword evidence="11" id="KW-0505">Motor protein</keyword>
<dbReference type="Gene3D" id="3.40.50.300">
    <property type="entry name" value="P-loop containing nucleotide triphosphate hydrolases"/>
    <property type="match status" value="5"/>
</dbReference>
<dbReference type="FunFam" id="3.40.50.300:FF:000219">
    <property type="entry name" value="Dynein axonemal heavy chain 17"/>
    <property type="match status" value="1"/>
</dbReference>
<dbReference type="OrthoDB" id="447173at2759"/>
<dbReference type="FunFam" id="1.10.8.710:FF:000002">
    <property type="entry name" value="dynein heavy chain 17, axonemal"/>
    <property type="match status" value="1"/>
</dbReference>
<dbReference type="GO" id="GO:0005524">
    <property type="term" value="F:ATP binding"/>
    <property type="evidence" value="ECO:0007669"/>
    <property type="project" value="UniProtKB-KW"/>
</dbReference>
<dbReference type="InterPro" id="IPR026983">
    <property type="entry name" value="DHC"/>
</dbReference>
<dbReference type="Gene3D" id="3.10.490.20">
    <property type="match status" value="1"/>
</dbReference>
<evidence type="ECO:0000256" key="4">
    <source>
        <dbReference type="ARBA" id="ARBA00022701"/>
    </source>
</evidence>
<dbReference type="SMART" id="SM00382">
    <property type="entry name" value="AAA"/>
    <property type="match status" value="2"/>
</dbReference>
<dbReference type="InterPro" id="IPR042228">
    <property type="entry name" value="Dynein_linker_3"/>
</dbReference>
<dbReference type="InterPro" id="IPR035699">
    <property type="entry name" value="AAA_6"/>
</dbReference>
<dbReference type="GO" id="GO:0008569">
    <property type="term" value="F:minus-end-directed microtubule motor activity"/>
    <property type="evidence" value="ECO:0007669"/>
    <property type="project" value="InterPro"/>
</dbReference>
<dbReference type="FunFam" id="1.20.920.20:FF:000003">
    <property type="entry name" value="Dynein axonemal heavy chain 17"/>
    <property type="match status" value="1"/>
</dbReference>
<evidence type="ECO:0000256" key="7">
    <source>
        <dbReference type="ARBA" id="ARBA00022840"/>
    </source>
</evidence>
<dbReference type="InterPro" id="IPR024743">
    <property type="entry name" value="Dynein_HC_stalk"/>
</dbReference>
<dbReference type="FunFam" id="1.20.140.100:FF:000001">
    <property type="entry name" value="dynein heavy chain 17, axonemal"/>
    <property type="match status" value="1"/>
</dbReference>
<dbReference type="FunFam" id="3.20.180.20:FF:000001">
    <property type="entry name" value="Dynein axonemal heavy chain 5"/>
    <property type="match status" value="1"/>
</dbReference>
<keyword evidence="5" id="KW-0677">Repeat</keyword>
<proteinExistence type="inferred from homology"/>
<dbReference type="FunFam" id="3.40.50.300:FF:000411">
    <property type="entry name" value="dynein heavy chain 17, axonemal"/>
    <property type="match status" value="1"/>
</dbReference>
<feature type="coiled-coil region" evidence="14">
    <location>
        <begin position="480"/>
        <end position="507"/>
    </location>
</feature>
<dbReference type="Gene3D" id="1.20.920.20">
    <property type="match status" value="1"/>
</dbReference>
<feature type="coiled-coil region" evidence="14">
    <location>
        <begin position="860"/>
        <end position="919"/>
    </location>
</feature>
<dbReference type="Pfam" id="PF17852">
    <property type="entry name" value="Dynein_AAA_lid"/>
    <property type="match status" value="1"/>
</dbReference>
<dbReference type="Pfam" id="PF08385">
    <property type="entry name" value="DHC_N1"/>
    <property type="match status" value="1"/>
</dbReference>
<comment type="subcellular location">
    <subcellularLocation>
        <location evidence="1">Cytoplasm</location>
        <location evidence="1">Cytoskeleton</location>
        <location evidence="1">Cilium axoneme</location>
    </subcellularLocation>
</comment>
<dbReference type="InterPro" id="IPR035706">
    <property type="entry name" value="AAA_9"/>
</dbReference>
<keyword evidence="8" id="KW-0243">Dynein</keyword>
<comment type="similarity">
    <text evidence="2">Belongs to the dynein heavy chain family.</text>
</comment>
<evidence type="ECO:0000256" key="6">
    <source>
        <dbReference type="ARBA" id="ARBA00022741"/>
    </source>
</evidence>
<dbReference type="PANTHER" id="PTHR45703">
    <property type="entry name" value="DYNEIN HEAVY CHAIN"/>
    <property type="match status" value="1"/>
</dbReference>
<name>A0A2A3E8B9_APICC</name>
<keyword evidence="4" id="KW-0493">Microtubule</keyword>
<dbReference type="Pfam" id="PF12775">
    <property type="entry name" value="AAA_7"/>
    <property type="match status" value="1"/>
</dbReference>
<protein>
    <submittedName>
        <fullName evidence="16">Dynein beta chain, ciliary</fullName>
    </submittedName>
</protein>
<dbReference type="InterPro" id="IPR043157">
    <property type="entry name" value="Dynein_AAA1S"/>
</dbReference>
<dbReference type="InterPro" id="IPR041658">
    <property type="entry name" value="AAA_lid_11"/>
</dbReference>
<dbReference type="Gene3D" id="1.10.8.710">
    <property type="match status" value="1"/>
</dbReference>
<feature type="domain" description="AAA+ ATPase" evidence="15">
    <location>
        <begin position="1917"/>
        <end position="2053"/>
    </location>
</feature>
<accession>A0A2A3E8B9</accession>
<dbReference type="FunFam" id="1.10.8.720:FF:000002">
    <property type="entry name" value="Dynein heavy chain 9, axonemal"/>
    <property type="match status" value="1"/>
</dbReference>
<dbReference type="InterPro" id="IPR003593">
    <property type="entry name" value="AAA+_ATPase"/>
</dbReference>
<dbReference type="Gene3D" id="1.10.8.720">
    <property type="entry name" value="Region D6 of dynein motor"/>
    <property type="match status" value="1"/>
</dbReference>
<evidence type="ECO:0000256" key="10">
    <source>
        <dbReference type="ARBA" id="ARBA00023069"/>
    </source>
</evidence>
<feature type="domain" description="AAA+ ATPase" evidence="15">
    <location>
        <begin position="2521"/>
        <end position="2666"/>
    </location>
</feature>
<evidence type="ECO:0000256" key="1">
    <source>
        <dbReference type="ARBA" id="ARBA00004430"/>
    </source>
</evidence>
<dbReference type="Pfam" id="PF12777">
    <property type="entry name" value="MT"/>
    <property type="match status" value="1"/>
</dbReference>
<keyword evidence="13" id="KW-0966">Cell projection</keyword>
<dbReference type="Gene3D" id="1.10.8.1220">
    <property type="match status" value="1"/>
</dbReference>
<organism evidence="16 17">
    <name type="scientific">Apis cerana cerana</name>
    <name type="common">Oriental honeybee</name>
    <dbReference type="NCBI Taxonomy" id="94128"/>
    <lineage>
        <taxon>Eukaryota</taxon>
        <taxon>Metazoa</taxon>
        <taxon>Ecdysozoa</taxon>
        <taxon>Arthropoda</taxon>
        <taxon>Hexapoda</taxon>
        <taxon>Insecta</taxon>
        <taxon>Pterygota</taxon>
        <taxon>Neoptera</taxon>
        <taxon>Endopterygota</taxon>
        <taxon>Hymenoptera</taxon>
        <taxon>Apocrita</taxon>
        <taxon>Aculeata</taxon>
        <taxon>Apoidea</taxon>
        <taxon>Anthophila</taxon>
        <taxon>Apidae</taxon>
        <taxon>Apis</taxon>
    </lineage>
</organism>
<evidence type="ECO:0000256" key="8">
    <source>
        <dbReference type="ARBA" id="ARBA00023017"/>
    </source>
</evidence>
<dbReference type="Gene3D" id="1.20.920.30">
    <property type="match status" value="1"/>
</dbReference>
<dbReference type="Gene3D" id="1.20.58.1120">
    <property type="match status" value="1"/>
</dbReference>
<keyword evidence="9 14" id="KW-0175">Coiled coil</keyword>